<protein>
    <submittedName>
        <fullName evidence="1">Uncharacterized protein</fullName>
    </submittedName>
</protein>
<sequence>MERSFENTAAGAEQFWEFAEPLIRAEGKKVKVCTVTLAEDGGAIMNWLLDEDFGPASISRYAFREFVSKHGQPAESAAVAAKACLAILPFIRRAQ</sequence>
<dbReference type="EMBL" id="SNXE01000016">
    <property type="protein sequence ID" value="TDP04510.1"/>
    <property type="molecule type" value="Genomic_DNA"/>
</dbReference>
<dbReference type="AlphaFoldDB" id="A0A4R6MV15"/>
<dbReference type="Proteomes" id="UP000295357">
    <property type="component" value="Unassembled WGS sequence"/>
</dbReference>
<evidence type="ECO:0000313" key="2">
    <source>
        <dbReference type="Proteomes" id="UP000295357"/>
    </source>
</evidence>
<evidence type="ECO:0000313" key="1">
    <source>
        <dbReference type="EMBL" id="TDP04510.1"/>
    </source>
</evidence>
<organism evidence="1 2">
    <name type="scientific">Roseateles asaccharophilus</name>
    <dbReference type="NCBI Taxonomy" id="582607"/>
    <lineage>
        <taxon>Bacteria</taxon>
        <taxon>Pseudomonadati</taxon>
        <taxon>Pseudomonadota</taxon>
        <taxon>Betaproteobacteria</taxon>
        <taxon>Burkholderiales</taxon>
        <taxon>Sphaerotilaceae</taxon>
        <taxon>Roseateles</taxon>
    </lineage>
</organism>
<gene>
    <name evidence="1" type="ORF">DFR39_1166</name>
</gene>
<accession>A0A4R6MV15</accession>
<comment type="caution">
    <text evidence="1">The sequence shown here is derived from an EMBL/GenBank/DDBJ whole genome shotgun (WGS) entry which is preliminary data.</text>
</comment>
<reference evidence="1 2" key="1">
    <citation type="submission" date="2019-03" db="EMBL/GenBank/DDBJ databases">
        <title>Genomic Encyclopedia of Type Strains, Phase IV (KMG-IV): sequencing the most valuable type-strain genomes for metagenomic binning, comparative biology and taxonomic classification.</title>
        <authorList>
            <person name="Goeker M."/>
        </authorList>
    </citation>
    <scope>NUCLEOTIDE SEQUENCE [LARGE SCALE GENOMIC DNA]</scope>
    <source>
        <strain evidence="1 2">DSM 25082</strain>
    </source>
</reference>
<keyword evidence="2" id="KW-1185">Reference proteome</keyword>
<name>A0A4R6MV15_9BURK</name>
<proteinExistence type="predicted"/>